<dbReference type="EMBL" id="CP023067">
    <property type="protein sequence ID" value="ASY64913.1"/>
    <property type="molecule type" value="Genomic_DNA"/>
</dbReference>
<gene>
    <name evidence="1" type="ORF">SJ05684_c34970</name>
</gene>
<reference evidence="1 2" key="1">
    <citation type="submission" date="2017-08" db="EMBL/GenBank/DDBJ databases">
        <title>Multipartite genome sequences of Sinorhizobium species nodulating soybeans.</title>
        <authorList>
            <person name="Tian C.F."/>
        </authorList>
    </citation>
    <scope>NUCLEOTIDE SEQUENCE [LARGE SCALE GENOMIC DNA]</scope>
    <source>
        <strain evidence="1 2">CCBAU 05684</strain>
    </source>
</reference>
<protein>
    <submittedName>
        <fullName evidence="1">Uncharacterized protein</fullName>
    </submittedName>
</protein>
<organism evidence="1 2">
    <name type="scientific">Sinorhizobium sojae CCBAU 05684</name>
    <dbReference type="NCBI Taxonomy" id="716928"/>
    <lineage>
        <taxon>Bacteria</taxon>
        <taxon>Pseudomonadati</taxon>
        <taxon>Pseudomonadota</taxon>
        <taxon>Alphaproteobacteria</taxon>
        <taxon>Hyphomicrobiales</taxon>
        <taxon>Rhizobiaceae</taxon>
        <taxon>Sinorhizobium/Ensifer group</taxon>
        <taxon>Sinorhizobium</taxon>
    </lineage>
</organism>
<evidence type="ECO:0000313" key="2">
    <source>
        <dbReference type="Proteomes" id="UP000217211"/>
    </source>
</evidence>
<name>A0A249PG34_9HYPH</name>
<evidence type="ECO:0000313" key="1">
    <source>
        <dbReference type="EMBL" id="ASY64913.1"/>
    </source>
</evidence>
<proteinExistence type="predicted"/>
<dbReference type="KEGG" id="esj:SJ05684_c34970"/>
<dbReference type="Proteomes" id="UP000217211">
    <property type="component" value="Chromosome"/>
</dbReference>
<sequence length="56" mass="6477">MHAFVSVDIPPFHHVACVPGRWKTHLHPPASCACAIDPRKIKPRLLKIRLRRPEEF</sequence>
<dbReference type="AlphaFoldDB" id="A0A249PG34"/>
<keyword evidence="2" id="KW-1185">Reference proteome</keyword>
<accession>A0A249PG34</accession>